<dbReference type="AlphaFoldDB" id="A0A1B3ZFQ3"/>
<dbReference type="PANTHER" id="PTHR13754:SF13">
    <property type="entry name" value="METALLO-BETA-LACTAMASE SUPERFAMILY PROTEIN (AFU_ORTHOLOGUE AFUA_3G07630)"/>
    <property type="match status" value="1"/>
</dbReference>
<gene>
    <name evidence="3" type="ORF">AWL63_22180</name>
</gene>
<accession>A0A1B3ZFQ3</accession>
<dbReference type="InterPro" id="IPR001279">
    <property type="entry name" value="Metallo-B-lactamas"/>
</dbReference>
<feature type="domain" description="Metallo-beta-lactamase" evidence="2">
    <location>
        <begin position="89"/>
        <end position="170"/>
    </location>
</feature>
<feature type="signal peptide" evidence="1">
    <location>
        <begin position="1"/>
        <end position="24"/>
    </location>
</feature>
<name>A0A1B3ZFQ3_9SPHN</name>
<evidence type="ECO:0000256" key="1">
    <source>
        <dbReference type="SAM" id="SignalP"/>
    </source>
</evidence>
<dbReference type="InterPro" id="IPR052926">
    <property type="entry name" value="Metallo-beta-lactamase_dom"/>
</dbReference>
<keyword evidence="1" id="KW-0732">Signal</keyword>
<organism evidence="3 4">
    <name type="scientific">Sphingomonas panacis</name>
    <dbReference type="NCBI Taxonomy" id="1560345"/>
    <lineage>
        <taxon>Bacteria</taxon>
        <taxon>Pseudomonadati</taxon>
        <taxon>Pseudomonadota</taxon>
        <taxon>Alphaproteobacteria</taxon>
        <taxon>Sphingomonadales</taxon>
        <taxon>Sphingomonadaceae</taxon>
        <taxon>Sphingomonas</taxon>
    </lineage>
</organism>
<dbReference type="GO" id="GO:0016740">
    <property type="term" value="F:transferase activity"/>
    <property type="evidence" value="ECO:0007669"/>
    <property type="project" value="TreeGrafter"/>
</dbReference>
<dbReference type="Gene3D" id="3.60.15.10">
    <property type="entry name" value="Ribonuclease Z/Hydroxyacylglutathione hydrolase-like"/>
    <property type="match status" value="1"/>
</dbReference>
<proteinExistence type="predicted"/>
<keyword evidence="4" id="KW-1185">Reference proteome</keyword>
<dbReference type="Proteomes" id="UP000094256">
    <property type="component" value="Chromosome"/>
</dbReference>
<dbReference type="CDD" id="cd07713">
    <property type="entry name" value="DHPS-like_MBL-fold"/>
    <property type="match status" value="1"/>
</dbReference>
<evidence type="ECO:0000259" key="2">
    <source>
        <dbReference type="Pfam" id="PF00753"/>
    </source>
</evidence>
<dbReference type="InterPro" id="IPR036866">
    <property type="entry name" value="RibonucZ/Hydroxyglut_hydro"/>
</dbReference>
<evidence type="ECO:0000313" key="4">
    <source>
        <dbReference type="Proteomes" id="UP000094256"/>
    </source>
</evidence>
<feature type="chain" id="PRO_5008556521" evidence="1">
    <location>
        <begin position="25"/>
        <end position="356"/>
    </location>
</feature>
<sequence>MELSRRSLLAVAGVSLIPTSRLLAADTLTVPSIDRLQLTVLIDSTTSVFGASITRPDIRVVPPPITADYHTAFAGQWGYSLLAKSSAVGTARTTLIDFGYTPAALLNNMALLGVAPDMVDAMVLSHGHYDHFGGLDGFLASGKVRRGTPLFVGGEEAFCERIRGTDPDGSSFGAVDRPAIRKAGIDLIVSGDPRIVAGQGFTTGRIPFVSTEHPRVPTGMLPGQNCDRRLLDPAKRDKRFVVDDAEHELGTAFHVAGRGLVVVGSCSHRGIINTVRRAQAVSGIDKVHAIVGGFHLVPPQTRDQAMETLALMQAINPDYIIPGHCSGEAFISAATAAMPQKVIRSVVGSSYFFGSA</sequence>
<reference evidence="3 4" key="1">
    <citation type="submission" date="2016-01" db="EMBL/GenBank/DDBJ databases">
        <title>Complete genome and mega plasmid sequence of Sphingomonas panacis DCY99 elicits systemic resistance in rice to Xanthomonas oryzae.</title>
        <authorList>
            <person name="Kim Y.J."/>
            <person name="Yang D.C."/>
            <person name="Sing P."/>
        </authorList>
    </citation>
    <scope>NUCLEOTIDE SEQUENCE [LARGE SCALE GENOMIC DNA]</scope>
    <source>
        <strain evidence="3 4">DCY99</strain>
    </source>
</reference>
<dbReference type="SUPFAM" id="SSF56281">
    <property type="entry name" value="Metallo-hydrolase/oxidoreductase"/>
    <property type="match status" value="1"/>
</dbReference>
<keyword evidence="3" id="KW-0378">Hydrolase</keyword>
<dbReference type="KEGG" id="span:AWL63_22180"/>
<dbReference type="OrthoDB" id="9803916at2"/>
<dbReference type="RefSeq" id="WP_069206773.1">
    <property type="nucleotide sequence ID" value="NZ_CP014168.1"/>
</dbReference>
<dbReference type="STRING" id="1560345.AWL63_22180"/>
<evidence type="ECO:0000313" key="3">
    <source>
        <dbReference type="EMBL" id="AOH86262.1"/>
    </source>
</evidence>
<dbReference type="GO" id="GO:0016787">
    <property type="term" value="F:hydrolase activity"/>
    <property type="evidence" value="ECO:0007669"/>
    <property type="project" value="UniProtKB-KW"/>
</dbReference>
<protein>
    <submittedName>
        <fullName evidence="3">MBL fold metallo-hydrolase</fullName>
    </submittedName>
</protein>
<dbReference type="InterPro" id="IPR041712">
    <property type="entry name" value="DHPS-like_MBL-fold"/>
</dbReference>
<dbReference type="Pfam" id="PF00753">
    <property type="entry name" value="Lactamase_B"/>
    <property type="match status" value="1"/>
</dbReference>
<dbReference type="PANTHER" id="PTHR13754">
    <property type="entry name" value="METALLO-BETA-LACTAMASE SUPERFAMILY PROTEIN"/>
    <property type="match status" value="1"/>
</dbReference>
<dbReference type="EMBL" id="CP014168">
    <property type="protein sequence ID" value="AOH86262.1"/>
    <property type="molecule type" value="Genomic_DNA"/>
</dbReference>